<dbReference type="PATRIC" id="fig|679201.3.peg.471"/>
<gene>
    <name evidence="3" type="ORF">HMPREF9334_00466</name>
</gene>
<comment type="caution">
    <text evidence="3">The sequence shown here is derived from an EMBL/GenBank/DDBJ whole genome shotgun (WGS) entry which is preliminary data.</text>
</comment>
<dbReference type="OrthoDB" id="1671549at2"/>
<proteinExistence type="predicted"/>
<evidence type="ECO:0000259" key="2">
    <source>
        <dbReference type="Pfam" id="PF18662"/>
    </source>
</evidence>
<dbReference type="STRING" id="679201.HMPREF9334_00466"/>
<dbReference type="AlphaFoldDB" id="G5GMI5"/>
<dbReference type="InterPro" id="IPR040538">
    <property type="entry name" value="Cch_HTH"/>
</dbReference>
<protein>
    <recommendedName>
        <fullName evidence="5">DUF927 domain-containing protein</fullName>
    </recommendedName>
</protein>
<evidence type="ECO:0000313" key="3">
    <source>
        <dbReference type="EMBL" id="EHG21763.1"/>
    </source>
</evidence>
<dbReference type="HOGENOM" id="CLU_308784_0_0_9"/>
<dbReference type="Pfam" id="PF18662">
    <property type="entry name" value="HTH_56"/>
    <property type="match status" value="1"/>
</dbReference>
<dbReference type="InterPro" id="IPR009270">
    <property type="entry name" value="DUF927"/>
</dbReference>
<accession>G5GMI5</accession>
<feature type="domain" description="Cch helix turn helix" evidence="2">
    <location>
        <begin position="874"/>
        <end position="974"/>
    </location>
</feature>
<evidence type="ECO:0000313" key="4">
    <source>
        <dbReference type="Proteomes" id="UP000004129"/>
    </source>
</evidence>
<organism evidence="3 4">
    <name type="scientific">Selenomonas infelix ATCC 43532</name>
    <dbReference type="NCBI Taxonomy" id="679201"/>
    <lineage>
        <taxon>Bacteria</taxon>
        <taxon>Bacillati</taxon>
        <taxon>Bacillota</taxon>
        <taxon>Negativicutes</taxon>
        <taxon>Selenomonadales</taxon>
        <taxon>Selenomonadaceae</taxon>
        <taxon>Selenomonas</taxon>
    </lineage>
</organism>
<reference evidence="3 4" key="1">
    <citation type="submission" date="2011-08" db="EMBL/GenBank/DDBJ databases">
        <title>The Genome Sequence of Selenomonas infelix ATCC 43532.</title>
        <authorList>
            <consortium name="The Broad Institute Genome Sequencing Platform"/>
            <person name="Earl A."/>
            <person name="Ward D."/>
            <person name="Feldgarden M."/>
            <person name="Gevers D."/>
            <person name="Izard J."/>
            <person name="Blanton J.M."/>
            <person name="Baranova O.V."/>
            <person name="Dewhirst F.E."/>
            <person name="Young S.K."/>
            <person name="Zeng Q."/>
            <person name="Gargeya S."/>
            <person name="Fitzgerald M."/>
            <person name="Haas B."/>
            <person name="Abouelleil A."/>
            <person name="Alvarado L."/>
            <person name="Arachchi H.M."/>
            <person name="Berlin A."/>
            <person name="Brown A."/>
            <person name="Chapman S.B."/>
            <person name="Chen Z."/>
            <person name="Dunbar C."/>
            <person name="Freedman E."/>
            <person name="Gearin G."/>
            <person name="Gellesch M."/>
            <person name="Goldberg J."/>
            <person name="Griggs A."/>
            <person name="Gujja S."/>
            <person name="Heiman D."/>
            <person name="Howarth C."/>
            <person name="Larson L."/>
            <person name="Lui A."/>
            <person name="MacDonald P.J.P."/>
            <person name="Montmayeur A."/>
            <person name="Murphy C."/>
            <person name="Neiman D."/>
            <person name="Pearson M."/>
            <person name="Priest M."/>
            <person name="Roberts A."/>
            <person name="Saif S."/>
            <person name="Shea T."/>
            <person name="Shenoy N."/>
            <person name="Sisk P."/>
            <person name="Stolte C."/>
            <person name="Sykes S."/>
            <person name="Wortman J."/>
            <person name="Nusbaum C."/>
            <person name="Birren B."/>
        </authorList>
    </citation>
    <scope>NUCLEOTIDE SEQUENCE [LARGE SCALE GENOMIC DNA]</scope>
    <source>
        <strain evidence="3 4">ATCC 43532</strain>
    </source>
</reference>
<dbReference type="RefSeq" id="WP_006691916.1">
    <property type="nucleotide sequence ID" value="NZ_JH376797.1"/>
</dbReference>
<dbReference type="Proteomes" id="UP000004129">
    <property type="component" value="Unassembled WGS sequence"/>
</dbReference>
<evidence type="ECO:0008006" key="5">
    <source>
        <dbReference type="Google" id="ProtNLM"/>
    </source>
</evidence>
<feature type="domain" description="DUF927" evidence="1">
    <location>
        <begin position="452"/>
        <end position="725"/>
    </location>
</feature>
<evidence type="ECO:0000259" key="1">
    <source>
        <dbReference type="Pfam" id="PF06048"/>
    </source>
</evidence>
<name>G5GMI5_9FIRM</name>
<dbReference type="EMBL" id="ACZM01000004">
    <property type="protein sequence ID" value="EHG21763.1"/>
    <property type="molecule type" value="Genomic_DNA"/>
</dbReference>
<keyword evidence="4" id="KW-1185">Reference proteome</keyword>
<dbReference type="eggNOG" id="COG5519">
    <property type="taxonomic scope" value="Bacteria"/>
</dbReference>
<dbReference type="Pfam" id="PF06048">
    <property type="entry name" value="DUF927"/>
    <property type="match status" value="1"/>
</dbReference>
<sequence length="981" mass="109801">MSVIDTIEFFRAFYPEESEGHTYLWTLPDKRTQVFAAAAHAEIAQAARNTGDAGKDVYFSVGLSERLFKAHERAKSADIIAIPALWVDIDIAGDAHAAKSLPPDYTAARALLPEMLDPSIVVHSGHGIHAYYIFRELLDTRTEEERSAAEDLLRRLQGAVRARAAIYGWHVDSVPDLCRVLRVPGTLNRKGGDAVPCMITEYSEGLRYNAEDFDVLPEVQEISRAERAEKFERRPTDGDARLMLANCAFLQHFQQNYKTLPEPVWKAACTNLMRGVGGEEIILPLVKEWLGTKYNKEDTRKKLAHYLNECTPQTCVHIQSELGFKGCADCPDIKSPCAWSLGKVPQAIAKLRQIALPNAENTLNEETIGALALVKKENGLEYARFKERCKGNVNLNDLQREVKRVQASQAGLSVVEGGALEAGQKLGDITTRSFVPDTPLDLALPANFSYGADGVYEVRMTEMGQVARLAAGTPVIISEKQYNVDTQTEKVQLSFRYYDHWVHVVCKRSEVFSARGIIALTDRGLNTSSESAKYLVKYLQALEAANPNIPLVHAVSKIGWRPYGLSEFVIPSSSRYHVDMDDDGELAAAFTQRGTLAEWQEAAQEIRKHTFARFVLAAAFATPLLHICKNRNFMIYFWGTSGGGKTAAQRFALTVWGNPTRLMKSFYGTTNGLERAAEYSNDFPLVINERQVMMGSNKQEALESLVYMLEGGHGKVRASKSGIRKMATWRTIAMASGEEPLSKESSIQGVKTRLIELNTYPVLPEETAKMVYAIDEERHGTAGRAFMERLLQEAETAYTEILAARQALIERLHTDYPEHFEPHIDNVATVAIADMLVSMWLFGETPEAAQQGAYDMAAVIMEGQPTKREISDTRRAWDFVEAWLVSNWQHFSNDIGYESRAKLSPEYGFIRNGYVNVYPMYLRAALDDAGFSSNKFLKEFAESGLICSTPEKSNRRFTKRVSYSGTKIHVIQIPQEMERLL</sequence>